<keyword evidence="7" id="KW-1185">Reference proteome</keyword>
<evidence type="ECO:0000313" key="6">
    <source>
        <dbReference type="EMBL" id="KAJ3134677.1"/>
    </source>
</evidence>
<dbReference type="PANTHER" id="PTHR10681:SF171">
    <property type="entry name" value="PEROXIREDOXIN 4"/>
    <property type="match status" value="1"/>
</dbReference>
<gene>
    <name evidence="6" type="primary">PRDX2</name>
    <name evidence="6" type="ORF">HK100_003440</name>
</gene>
<dbReference type="AlphaFoldDB" id="A0AAD5XGZ4"/>
<evidence type="ECO:0000256" key="3">
    <source>
        <dbReference type="ARBA" id="ARBA00023002"/>
    </source>
</evidence>
<keyword evidence="4" id="KW-0676">Redox-active center</keyword>
<sequence>MAPKRKAGVSESAKKQKLSETVIELQPQLEKMSSSPIARIGHPAPQFKATAVVNKQFKEISLAEYKGKWVVLFFYPMDFTFVCPTEIIAYSEAAEEFKKINVEIVGASVDSQYSHLAWINQSRDNGGLGEMKIPLRKFLNKIIRVSSCDLFLTVADVTKKIATDYGVLKEDEGIAFRGTFIIDPKQNLRQACLRRLNFAF</sequence>
<dbReference type="CDD" id="cd03015">
    <property type="entry name" value="PRX_Typ2cys"/>
    <property type="match status" value="1"/>
</dbReference>
<dbReference type="GO" id="GO:0005829">
    <property type="term" value="C:cytosol"/>
    <property type="evidence" value="ECO:0007669"/>
    <property type="project" value="TreeGrafter"/>
</dbReference>
<dbReference type="InterPro" id="IPR050217">
    <property type="entry name" value="Peroxiredoxin"/>
</dbReference>
<protein>
    <submittedName>
        <fullName evidence="6">Peroxiredoxin-2</fullName>
    </submittedName>
</protein>
<reference evidence="6" key="1">
    <citation type="submission" date="2020-05" db="EMBL/GenBank/DDBJ databases">
        <title>Phylogenomic resolution of chytrid fungi.</title>
        <authorList>
            <person name="Stajich J.E."/>
            <person name="Amses K."/>
            <person name="Simmons R."/>
            <person name="Seto K."/>
            <person name="Myers J."/>
            <person name="Bonds A."/>
            <person name="Quandt C.A."/>
            <person name="Barry K."/>
            <person name="Liu P."/>
            <person name="Grigoriev I."/>
            <person name="Longcore J.E."/>
            <person name="James T.Y."/>
        </authorList>
    </citation>
    <scope>NUCLEOTIDE SEQUENCE</scope>
    <source>
        <strain evidence="6">JEL0513</strain>
    </source>
</reference>
<dbReference type="GO" id="GO:0045454">
    <property type="term" value="P:cell redox homeostasis"/>
    <property type="evidence" value="ECO:0007669"/>
    <property type="project" value="TreeGrafter"/>
</dbReference>
<dbReference type="GO" id="GO:0033554">
    <property type="term" value="P:cellular response to stress"/>
    <property type="evidence" value="ECO:0007669"/>
    <property type="project" value="TreeGrafter"/>
</dbReference>
<dbReference type="GO" id="GO:0042744">
    <property type="term" value="P:hydrogen peroxide catabolic process"/>
    <property type="evidence" value="ECO:0007669"/>
    <property type="project" value="TreeGrafter"/>
</dbReference>
<comment type="caution">
    <text evidence="6">The sequence shown here is derived from an EMBL/GenBank/DDBJ whole genome shotgun (WGS) entry which is preliminary data.</text>
</comment>
<keyword evidence="1" id="KW-0575">Peroxidase</keyword>
<organism evidence="6 7">
    <name type="scientific">Physocladia obscura</name>
    <dbReference type="NCBI Taxonomy" id="109957"/>
    <lineage>
        <taxon>Eukaryota</taxon>
        <taxon>Fungi</taxon>
        <taxon>Fungi incertae sedis</taxon>
        <taxon>Chytridiomycota</taxon>
        <taxon>Chytridiomycota incertae sedis</taxon>
        <taxon>Chytridiomycetes</taxon>
        <taxon>Chytridiales</taxon>
        <taxon>Chytriomycetaceae</taxon>
        <taxon>Physocladia</taxon>
    </lineage>
</organism>
<dbReference type="InterPro" id="IPR000866">
    <property type="entry name" value="AhpC/TSA"/>
</dbReference>
<name>A0AAD5XGZ4_9FUNG</name>
<keyword evidence="3" id="KW-0560">Oxidoreductase</keyword>
<dbReference type="SUPFAM" id="SSF52833">
    <property type="entry name" value="Thioredoxin-like"/>
    <property type="match status" value="1"/>
</dbReference>
<dbReference type="Gene3D" id="3.40.30.10">
    <property type="entry name" value="Glutaredoxin"/>
    <property type="match status" value="1"/>
</dbReference>
<evidence type="ECO:0000256" key="2">
    <source>
        <dbReference type="ARBA" id="ARBA00022862"/>
    </source>
</evidence>
<proteinExistence type="predicted"/>
<dbReference type="GO" id="GO:0008379">
    <property type="term" value="F:thioredoxin peroxidase activity"/>
    <property type="evidence" value="ECO:0007669"/>
    <property type="project" value="TreeGrafter"/>
</dbReference>
<dbReference type="InterPro" id="IPR013766">
    <property type="entry name" value="Thioredoxin_domain"/>
</dbReference>
<dbReference type="PANTHER" id="PTHR10681">
    <property type="entry name" value="THIOREDOXIN PEROXIDASE"/>
    <property type="match status" value="1"/>
</dbReference>
<evidence type="ECO:0000256" key="4">
    <source>
        <dbReference type="ARBA" id="ARBA00023284"/>
    </source>
</evidence>
<dbReference type="Pfam" id="PF00578">
    <property type="entry name" value="AhpC-TSA"/>
    <property type="match status" value="1"/>
</dbReference>
<accession>A0AAD5XGZ4</accession>
<evidence type="ECO:0000256" key="1">
    <source>
        <dbReference type="ARBA" id="ARBA00022559"/>
    </source>
</evidence>
<dbReference type="EMBL" id="JADGJH010000186">
    <property type="protein sequence ID" value="KAJ3134677.1"/>
    <property type="molecule type" value="Genomic_DNA"/>
</dbReference>
<dbReference type="PROSITE" id="PS51352">
    <property type="entry name" value="THIOREDOXIN_2"/>
    <property type="match status" value="1"/>
</dbReference>
<dbReference type="InterPro" id="IPR036249">
    <property type="entry name" value="Thioredoxin-like_sf"/>
</dbReference>
<evidence type="ECO:0000259" key="5">
    <source>
        <dbReference type="PROSITE" id="PS51352"/>
    </source>
</evidence>
<dbReference type="GO" id="GO:0006979">
    <property type="term" value="P:response to oxidative stress"/>
    <property type="evidence" value="ECO:0007669"/>
    <property type="project" value="TreeGrafter"/>
</dbReference>
<dbReference type="Proteomes" id="UP001211907">
    <property type="component" value="Unassembled WGS sequence"/>
</dbReference>
<evidence type="ECO:0000313" key="7">
    <source>
        <dbReference type="Proteomes" id="UP001211907"/>
    </source>
</evidence>
<keyword evidence="2" id="KW-0049">Antioxidant</keyword>
<feature type="domain" description="Thioredoxin" evidence="5">
    <location>
        <begin position="38"/>
        <end position="200"/>
    </location>
</feature>